<sequence length="165" mass="19075">MYTNIINALIYTVIINAVVYLVSIVCSLIGNIFTIGVWDDTVSLIWSVIISIILAIIISFILNSDCIHKFLRDKNLTKQTPYPSEWYGVFSENITFIVLHLNDERRIMGWPDEWPTNPLEGHFALSHAMWLIETDGNEDKNIDLDMDSYILIKATDVRFVEFMKE</sequence>
<evidence type="ECO:0000313" key="2">
    <source>
        <dbReference type="EMBL" id="MCD1653559.1"/>
    </source>
</evidence>
<keyword evidence="3" id="KW-1185">Reference proteome</keyword>
<feature type="transmembrane region" description="Helical" evidence="1">
    <location>
        <begin position="44"/>
        <end position="62"/>
    </location>
</feature>
<organism evidence="2 3">
    <name type="scientific">Teretinema zuelzerae</name>
    <dbReference type="NCBI Taxonomy" id="156"/>
    <lineage>
        <taxon>Bacteria</taxon>
        <taxon>Pseudomonadati</taxon>
        <taxon>Spirochaetota</taxon>
        <taxon>Spirochaetia</taxon>
        <taxon>Spirochaetales</taxon>
        <taxon>Treponemataceae</taxon>
        <taxon>Teretinema</taxon>
    </lineage>
</organism>
<name>A0AAE3EFB5_9SPIR</name>
<keyword evidence="1" id="KW-0812">Transmembrane</keyword>
<dbReference type="Pfam" id="PF19865">
    <property type="entry name" value="DUF6338"/>
    <property type="match status" value="1"/>
</dbReference>
<evidence type="ECO:0000256" key="1">
    <source>
        <dbReference type="SAM" id="Phobius"/>
    </source>
</evidence>
<keyword evidence="1" id="KW-1133">Transmembrane helix</keyword>
<comment type="caution">
    <text evidence="2">The sequence shown here is derived from an EMBL/GenBank/DDBJ whole genome shotgun (WGS) entry which is preliminary data.</text>
</comment>
<gene>
    <name evidence="2" type="ORF">K7J14_02455</name>
</gene>
<dbReference type="AlphaFoldDB" id="A0AAE3EFB5"/>
<keyword evidence="1" id="KW-0472">Membrane</keyword>
<feature type="transmembrane region" description="Helical" evidence="1">
    <location>
        <begin position="9"/>
        <end position="38"/>
    </location>
</feature>
<dbReference type="Proteomes" id="UP001198163">
    <property type="component" value="Unassembled WGS sequence"/>
</dbReference>
<accession>A0AAE3EFB5</accession>
<dbReference type="EMBL" id="JAINWA010000001">
    <property type="protein sequence ID" value="MCD1653559.1"/>
    <property type="molecule type" value="Genomic_DNA"/>
</dbReference>
<reference evidence="2" key="1">
    <citation type="submission" date="2021-08" db="EMBL/GenBank/DDBJ databases">
        <title>Comparative analyses of Brucepasteria parasyntrophica and Teretinema zuelzerae.</title>
        <authorList>
            <person name="Song Y."/>
            <person name="Brune A."/>
        </authorList>
    </citation>
    <scope>NUCLEOTIDE SEQUENCE</scope>
    <source>
        <strain evidence="2">DSM 1903</strain>
    </source>
</reference>
<proteinExistence type="predicted"/>
<dbReference type="InterPro" id="IPR045919">
    <property type="entry name" value="DUF6338"/>
</dbReference>
<evidence type="ECO:0000313" key="3">
    <source>
        <dbReference type="Proteomes" id="UP001198163"/>
    </source>
</evidence>
<protein>
    <submittedName>
        <fullName evidence="2">DUF6338 family protein</fullName>
    </submittedName>
</protein>